<evidence type="ECO:0000313" key="2">
    <source>
        <dbReference type="WBParaSite" id="RSKR_0000432900.1"/>
    </source>
</evidence>
<name>A0AC35TUE5_9BILA</name>
<organism evidence="1 2">
    <name type="scientific">Rhabditophanes sp. KR3021</name>
    <dbReference type="NCBI Taxonomy" id="114890"/>
    <lineage>
        <taxon>Eukaryota</taxon>
        <taxon>Metazoa</taxon>
        <taxon>Ecdysozoa</taxon>
        <taxon>Nematoda</taxon>
        <taxon>Chromadorea</taxon>
        <taxon>Rhabditida</taxon>
        <taxon>Tylenchina</taxon>
        <taxon>Panagrolaimomorpha</taxon>
        <taxon>Strongyloidoidea</taxon>
        <taxon>Alloionematidae</taxon>
        <taxon>Rhabditophanes</taxon>
    </lineage>
</organism>
<dbReference type="WBParaSite" id="RSKR_0000432900.1">
    <property type="protein sequence ID" value="RSKR_0000432900.1"/>
    <property type="gene ID" value="RSKR_0000432900"/>
</dbReference>
<proteinExistence type="predicted"/>
<reference evidence="2" key="1">
    <citation type="submission" date="2016-11" db="UniProtKB">
        <authorList>
            <consortium name="WormBaseParasite"/>
        </authorList>
    </citation>
    <scope>IDENTIFICATION</scope>
    <source>
        <strain evidence="2">KR3021</strain>
    </source>
</reference>
<dbReference type="Proteomes" id="UP000095286">
    <property type="component" value="Unplaced"/>
</dbReference>
<protein>
    <submittedName>
        <fullName evidence="2">AN1-type domain-containing protein</fullName>
    </submittedName>
</protein>
<accession>A0AC35TUE5</accession>
<evidence type="ECO:0000313" key="1">
    <source>
        <dbReference type="Proteomes" id="UP000095286"/>
    </source>
</evidence>
<sequence>MAELLIGKHCASKFCRQLDYLTSTCTSCSLEYCSKHIGYERHNCEKGLSKDVKVPVCPLCEKPVPVGKNEDANIKINTHIENGCPSSKRKIFTNKCNAENCKKKELIPIICRDCNLNYCISHRASMDHNCKKQKVFASTGNNKIFKAALPNKSNTTDDEALAEALQAILAAEPFLTQAQIDIKLAERLSSIQNIQNNRPNAVRETITQRTPNGCTMLYLSHLTWLILAIILASFVEFGEGQALNDPVTQYIEGRLGNRRVFWCPSGYGYLAYCPQPTDYDSYNWCCSWPYMGSWKPSCCQFAIPTGAVVAIIISSILLLFLMTFLGCWCMACCPLYKQLYENESEYEYEEK</sequence>